<reference evidence="3" key="1">
    <citation type="submission" date="2015-07" db="EMBL/GenBank/DDBJ databases">
        <authorList>
            <person name="Teixeira M.M."/>
            <person name="Souza R.C."/>
            <person name="Almeida L.G."/>
            <person name="Vicente V.A."/>
            <person name="de Hoog S."/>
            <person name="Bocca A.L."/>
            <person name="de Almeida S.R."/>
            <person name="Vasconcelos A.T."/>
            <person name="Felipe M.S."/>
        </authorList>
    </citation>
    <scope>NUCLEOTIDE SEQUENCE [LARGE SCALE GENOMIC DNA]</scope>
    <source>
        <strain evidence="3">KSF</strain>
    </source>
</reference>
<protein>
    <submittedName>
        <fullName evidence="2">Cupin domain protein</fullName>
    </submittedName>
</protein>
<dbReference type="PANTHER" id="PTHR36156">
    <property type="entry name" value="SLR2101 PROTEIN"/>
    <property type="match status" value="1"/>
</dbReference>
<dbReference type="InterPro" id="IPR011051">
    <property type="entry name" value="RmlC_Cupin_sf"/>
</dbReference>
<dbReference type="STRING" id="86049.A0A1C1CB34"/>
<dbReference type="PANTHER" id="PTHR36156:SF2">
    <property type="entry name" value="CUPIN TYPE-2 DOMAIN-CONTAINING PROTEIN"/>
    <property type="match status" value="1"/>
</dbReference>
<dbReference type="VEuPathDB" id="FungiDB:CLCR_01719"/>
<dbReference type="AlphaFoldDB" id="A0A1C1CB34"/>
<dbReference type="OrthoDB" id="5840532at2759"/>
<proteinExistence type="predicted"/>
<dbReference type="SUPFAM" id="SSF51182">
    <property type="entry name" value="RmlC-like cupins"/>
    <property type="match status" value="1"/>
</dbReference>
<dbReference type="EMBL" id="LGRB01000019">
    <property type="protein sequence ID" value="OCT45725.1"/>
    <property type="molecule type" value="Genomic_DNA"/>
</dbReference>
<comment type="caution">
    <text evidence="2">The sequence shown here is derived from an EMBL/GenBank/DDBJ whole genome shotgun (WGS) entry which is preliminary data.</text>
</comment>
<accession>A0A1C1CB34</accession>
<organism evidence="2 3">
    <name type="scientific">Cladophialophora carrionii</name>
    <dbReference type="NCBI Taxonomy" id="86049"/>
    <lineage>
        <taxon>Eukaryota</taxon>
        <taxon>Fungi</taxon>
        <taxon>Dikarya</taxon>
        <taxon>Ascomycota</taxon>
        <taxon>Pezizomycotina</taxon>
        <taxon>Eurotiomycetes</taxon>
        <taxon>Chaetothyriomycetidae</taxon>
        <taxon>Chaetothyriales</taxon>
        <taxon>Herpotrichiellaceae</taxon>
        <taxon>Cladophialophora</taxon>
    </lineage>
</organism>
<dbReference type="eggNOG" id="ENOG502S90D">
    <property type="taxonomic scope" value="Eukaryota"/>
</dbReference>
<dbReference type="Gene3D" id="2.60.120.10">
    <property type="entry name" value="Jelly Rolls"/>
    <property type="match status" value="1"/>
</dbReference>
<dbReference type="InterPro" id="IPR014710">
    <property type="entry name" value="RmlC-like_jellyroll"/>
</dbReference>
<dbReference type="VEuPathDB" id="FungiDB:G647_03622"/>
<evidence type="ECO:0000313" key="3">
    <source>
        <dbReference type="Proteomes" id="UP000094526"/>
    </source>
</evidence>
<dbReference type="CDD" id="cd02231">
    <property type="entry name" value="cupin_BLL6423-like"/>
    <property type="match status" value="1"/>
</dbReference>
<sequence>MTSTEPLPSGLSDPTIHITTHNSAGKAAVHSSSSNQWAWFPERAVGFNVVYTTDHFPVSLNDDADIKSHQETMASGQLGLVKKGGTVCRIVDFGPGGTPLMHRTQSLDYGVVLEGTIEMELDDGSVTVLKRGDVAVQRGTNHAWRNPSKTEWTRMLFVLQDCQPVVVGGDRYREDLGEGVKEIPKSGNDN</sequence>
<dbReference type="InterPro" id="IPR013096">
    <property type="entry name" value="Cupin_2"/>
</dbReference>
<keyword evidence="3" id="KW-1185">Reference proteome</keyword>
<gene>
    <name evidence="2" type="ORF">CLCR_01719</name>
</gene>
<dbReference type="Pfam" id="PF07883">
    <property type="entry name" value="Cupin_2"/>
    <property type="match status" value="1"/>
</dbReference>
<evidence type="ECO:0000313" key="2">
    <source>
        <dbReference type="EMBL" id="OCT45725.1"/>
    </source>
</evidence>
<evidence type="ECO:0000259" key="1">
    <source>
        <dbReference type="Pfam" id="PF07883"/>
    </source>
</evidence>
<name>A0A1C1CB34_9EURO</name>
<feature type="domain" description="Cupin type-2" evidence="1">
    <location>
        <begin position="90"/>
        <end position="157"/>
    </location>
</feature>
<dbReference type="Proteomes" id="UP000094526">
    <property type="component" value="Unassembled WGS sequence"/>
</dbReference>
<dbReference type="InterPro" id="IPR047142">
    <property type="entry name" value="OryJ/VirC-like"/>
</dbReference>